<gene>
    <name evidence="1" type="ORF">ACFO3P_14600</name>
</gene>
<reference evidence="2" key="1">
    <citation type="journal article" date="2019" name="Int. J. Syst. Evol. Microbiol.">
        <title>The Global Catalogue of Microorganisms (GCM) 10K type strain sequencing project: providing services to taxonomists for standard genome sequencing and annotation.</title>
        <authorList>
            <consortium name="The Broad Institute Genomics Platform"/>
            <consortium name="The Broad Institute Genome Sequencing Center for Infectious Disease"/>
            <person name="Wu L."/>
            <person name="Ma J."/>
        </authorList>
    </citation>
    <scope>NUCLEOTIDE SEQUENCE [LARGE SCALE GENOMIC DNA]</scope>
    <source>
        <strain evidence="2">CCUG 37257</strain>
    </source>
</reference>
<evidence type="ECO:0000313" key="2">
    <source>
        <dbReference type="Proteomes" id="UP001595988"/>
    </source>
</evidence>
<accession>A0ABV9K0H8</accession>
<organism evidence="1 2">
    <name type="scientific">Oceanobacillus aidingensis</name>
    <dbReference type="NCBI Taxonomy" id="645964"/>
    <lineage>
        <taxon>Bacteria</taxon>
        <taxon>Bacillati</taxon>
        <taxon>Bacillota</taxon>
        <taxon>Bacilli</taxon>
        <taxon>Bacillales</taxon>
        <taxon>Bacillaceae</taxon>
        <taxon>Oceanobacillus</taxon>
    </lineage>
</organism>
<protein>
    <submittedName>
        <fullName evidence="1">Uncharacterized protein</fullName>
    </submittedName>
</protein>
<keyword evidence="2" id="KW-1185">Reference proteome</keyword>
<dbReference type="EMBL" id="JBHSFT010000035">
    <property type="protein sequence ID" value="MFC4663406.1"/>
    <property type="molecule type" value="Genomic_DNA"/>
</dbReference>
<sequence length="374" mass="43453">MNLLDISRRQLLYELYESKKMIYRILNLPAEAQSLVSMSISPFLSLLCDGIDNLFSEENSKLSESLGLIDEVSFTKLMSRNRASIKLLTDKKISNAIKIIDKQLLSFNNALTKDYNILQKCYVSIFGQPGLGVYFYKGAAFANTSQLSIYQDMFRKMTNNDITDSRLGPIIRNFSEIQSSYINSFASQIEGNLMPKIESKKCKVNIIDSNFLEKDFIFSNEAKRNVFMSSDDKNSTLYLFNLKCQLSFSLNIIPLIIEKNHALRFRIEMIVYYQSVKTIEFLIKNNKFPLNNTNKEIIDNVLIDFNSIFLNNNLRSNIYHYRFSEDNAQMEMTNDFFISMVEFQTQQNFNDIFNIIENDMEKLIEVLDEITSLI</sequence>
<comment type="caution">
    <text evidence="1">The sequence shown here is derived from an EMBL/GenBank/DDBJ whole genome shotgun (WGS) entry which is preliminary data.</text>
</comment>
<proteinExistence type="predicted"/>
<dbReference type="RefSeq" id="WP_289585187.1">
    <property type="nucleotide sequence ID" value="NZ_JBHSFT010000035.1"/>
</dbReference>
<dbReference type="Proteomes" id="UP001595988">
    <property type="component" value="Unassembled WGS sequence"/>
</dbReference>
<evidence type="ECO:0000313" key="1">
    <source>
        <dbReference type="EMBL" id="MFC4663406.1"/>
    </source>
</evidence>
<name>A0ABV9K0H8_9BACI</name>